<dbReference type="Pfam" id="PF00415">
    <property type="entry name" value="RCC1"/>
    <property type="match status" value="1"/>
</dbReference>
<evidence type="ECO:0000256" key="1">
    <source>
        <dbReference type="SAM" id="MobiDB-lite"/>
    </source>
</evidence>
<name>A0A5J4T9Z0_9EUKA</name>
<feature type="region of interest" description="Disordered" evidence="1">
    <location>
        <begin position="139"/>
        <end position="164"/>
    </location>
</feature>
<dbReference type="OrthoDB" id="5981550at2759"/>
<dbReference type="SUPFAM" id="SSF50985">
    <property type="entry name" value="RCC1/BLIP-II"/>
    <property type="match status" value="1"/>
</dbReference>
<protein>
    <submittedName>
        <fullName evidence="2">Uncharacterized protein</fullName>
    </submittedName>
</protein>
<comment type="caution">
    <text evidence="2">The sequence shown here is derived from an EMBL/GenBank/DDBJ whole genome shotgun (WGS) entry which is preliminary data.</text>
</comment>
<feature type="non-terminal residue" evidence="2">
    <location>
        <position position="1"/>
    </location>
</feature>
<dbReference type="EMBL" id="SNRW01035954">
    <property type="protein sequence ID" value="KAA6354643.1"/>
    <property type="molecule type" value="Genomic_DNA"/>
</dbReference>
<dbReference type="Gene3D" id="2.130.10.30">
    <property type="entry name" value="Regulator of chromosome condensation 1/beta-lactamase-inhibitor protein II"/>
    <property type="match status" value="1"/>
</dbReference>
<accession>A0A5J4T9Z0</accession>
<dbReference type="Proteomes" id="UP000324800">
    <property type="component" value="Unassembled WGS sequence"/>
</dbReference>
<sequence length="171" mass="20070">DYFKFRGRFVKIFSGGVITAIDRRTKLYSFDWCISSFGFLRDSVMQKNDEDNVSPTRILDRLPVEFGKSKRQLKHHSVVHSEKFKWISVGNLFYVALTTKSDIYTWGVNTFNQLGTGSTQQFIHSAQLVQLPFNPILPFNQGREEEEDERRQKEKRKERGRKGTLFILEQI</sequence>
<proteinExistence type="predicted"/>
<organism evidence="2 3">
    <name type="scientific">Streblomastix strix</name>
    <dbReference type="NCBI Taxonomy" id="222440"/>
    <lineage>
        <taxon>Eukaryota</taxon>
        <taxon>Metamonada</taxon>
        <taxon>Preaxostyla</taxon>
        <taxon>Oxymonadida</taxon>
        <taxon>Streblomastigidae</taxon>
        <taxon>Streblomastix</taxon>
    </lineage>
</organism>
<reference evidence="2 3" key="1">
    <citation type="submission" date="2019-03" db="EMBL/GenBank/DDBJ databases">
        <title>Single cell metagenomics reveals metabolic interactions within the superorganism composed of flagellate Streblomastix strix and complex community of Bacteroidetes bacteria on its surface.</title>
        <authorList>
            <person name="Treitli S.C."/>
            <person name="Kolisko M."/>
            <person name="Husnik F."/>
            <person name="Keeling P."/>
            <person name="Hampl V."/>
        </authorList>
    </citation>
    <scope>NUCLEOTIDE SEQUENCE [LARGE SCALE GENOMIC DNA]</scope>
    <source>
        <strain evidence="2">ST1C</strain>
    </source>
</reference>
<evidence type="ECO:0000313" key="3">
    <source>
        <dbReference type="Proteomes" id="UP000324800"/>
    </source>
</evidence>
<dbReference type="AlphaFoldDB" id="A0A5J4T9Z0"/>
<dbReference type="InterPro" id="IPR009091">
    <property type="entry name" value="RCC1/BLIP-II"/>
</dbReference>
<evidence type="ECO:0000313" key="2">
    <source>
        <dbReference type="EMBL" id="KAA6354643.1"/>
    </source>
</evidence>
<gene>
    <name evidence="2" type="ORF">EZS28_049830</name>
</gene>
<dbReference type="InterPro" id="IPR000408">
    <property type="entry name" value="Reg_chr_condens"/>
</dbReference>